<evidence type="ECO:0000313" key="1">
    <source>
        <dbReference type="EMBL" id="KZE67977.1"/>
    </source>
</evidence>
<accession>A0A163S1U7</accession>
<comment type="caution">
    <text evidence="1">The sequence shown here is derived from an EMBL/GenBank/DDBJ whole genome shotgun (WGS) entry which is preliminary data.</text>
</comment>
<dbReference type="EMBL" id="LRFC01000006">
    <property type="protein sequence ID" value="KZE67977.1"/>
    <property type="molecule type" value="Genomic_DNA"/>
</dbReference>
<sequence length="189" mass="21944">MKKNYPKWIFKTKGEVTAAFRNLQCINGFPIAVRVGLDGATVFGKNDLSPNLHYMNKEEFACLEDFIGKGRKGIKAFEVGCIRLDGSLWFSDCMYEPGLIEEDFNDLKSLLFNFYVNHLPTEKQTNRIKRLVEHVGEDRVKDYFLSKFPDGDFKNMNRQQAQKVITGLQLLEPRKPIYNVYADPQWLYS</sequence>
<reference evidence="2" key="1">
    <citation type="submission" date="2016-01" db="EMBL/GenBank/DDBJ databases">
        <title>Draft genome of Chromobacterium sp. F49.</title>
        <authorList>
            <person name="Hong K.W."/>
        </authorList>
    </citation>
    <scope>NUCLEOTIDE SEQUENCE [LARGE SCALE GENOMIC DNA]</scope>
    <source>
        <strain evidence="2">P7IIIA</strain>
    </source>
</reference>
<gene>
    <name evidence="1" type="ORF">AWM68_17550</name>
</gene>
<dbReference type="OrthoDB" id="9804029at2"/>
<proteinExistence type="predicted"/>
<keyword evidence="2" id="KW-1185">Reference proteome</keyword>
<evidence type="ECO:0000313" key="2">
    <source>
        <dbReference type="Proteomes" id="UP000076567"/>
    </source>
</evidence>
<protein>
    <submittedName>
        <fullName evidence="1">Uncharacterized protein</fullName>
    </submittedName>
</protein>
<dbReference type="RefSeq" id="WP_066238438.1">
    <property type="nucleotide sequence ID" value="NZ_LRFC01000006.1"/>
</dbReference>
<dbReference type="AlphaFoldDB" id="A0A163S1U7"/>
<name>A0A163S1U7_9BACL</name>
<dbReference type="Proteomes" id="UP000076567">
    <property type="component" value="Unassembled WGS sequence"/>
</dbReference>
<organism evidence="1 2">
    <name type="scientific">Fictibacillus phosphorivorans</name>
    <dbReference type="NCBI Taxonomy" id="1221500"/>
    <lineage>
        <taxon>Bacteria</taxon>
        <taxon>Bacillati</taxon>
        <taxon>Bacillota</taxon>
        <taxon>Bacilli</taxon>
        <taxon>Bacillales</taxon>
        <taxon>Fictibacillaceae</taxon>
        <taxon>Fictibacillus</taxon>
    </lineage>
</organism>